<gene>
    <name evidence="12" type="ORF">PLEPLA_LOCUS46138</name>
</gene>
<name>A0A9N7Z7H8_PLEPL</name>
<keyword evidence="2" id="KW-0597">Phosphoprotein</keyword>
<evidence type="ECO:0000259" key="11">
    <source>
        <dbReference type="PROSITE" id="PS50041"/>
    </source>
</evidence>
<keyword evidence="8" id="KW-1015">Disulfide bond</keyword>
<dbReference type="InterPro" id="IPR001881">
    <property type="entry name" value="EGF-like_Ca-bd_dom"/>
</dbReference>
<dbReference type="Gene3D" id="3.10.100.10">
    <property type="entry name" value="Mannose-Binding Protein A, subunit A"/>
    <property type="match status" value="1"/>
</dbReference>
<dbReference type="PROSITE" id="PS00010">
    <property type="entry name" value="ASX_HYDROXYL"/>
    <property type="match status" value="1"/>
</dbReference>
<protein>
    <recommendedName>
        <fullName evidence="11">C-type lectin domain-containing protein</fullName>
    </recommendedName>
</protein>
<evidence type="ECO:0000313" key="12">
    <source>
        <dbReference type="EMBL" id="CAB1458308.1"/>
    </source>
</evidence>
<evidence type="ECO:0000256" key="1">
    <source>
        <dbReference type="ARBA" id="ARBA00004479"/>
    </source>
</evidence>
<dbReference type="InterPro" id="IPR016186">
    <property type="entry name" value="C-type_lectin-like/link_sf"/>
</dbReference>
<comment type="subcellular location">
    <subcellularLocation>
        <location evidence="1">Membrane</location>
        <topology evidence="1">Single-pass type I membrane protein</topology>
    </subcellularLocation>
</comment>
<comment type="caution">
    <text evidence="12">The sequence shown here is derived from an EMBL/GenBank/DDBJ whole genome shotgun (WGS) entry which is preliminary data.</text>
</comment>
<dbReference type="InterPro" id="IPR018097">
    <property type="entry name" value="EGF_Ca-bd_CS"/>
</dbReference>
<keyword evidence="6 10" id="KW-1133">Transmembrane helix</keyword>
<evidence type="ECO:0000256" key="6">
    <source>
        <dbReference type="ARBA" id="ARBA00022989"/>
    </source>
</evidence>
<dbReference type="SUPFAM" id="SSF56436">
    <property type="entry name" value="C-type lectin-like"/>
    <property type="match status" value="1"/>
</dbReference>
<feature type="transmembrane region" description="Helical" evidence="10">
    <location>
        <begin position="387"/>
        <end position="416"/>
    </location>
</feature>
<keyword evidence="7 10" id="KW-0472">Membrane</keyword>
<dbReference type="PROSITE" id="PS01187">
    <property type="entry name" value="EGF_CA"/>
    <property type="match status" value="1"/>
</dbReference>
<keyword evidence="5" id="KW-0430">Lectin</keyword>
<dbReference type="PANTHER" id="PTHR14789:SF8">
    <property type="entry name" value="C-TYPE LECTIN DOMAIN FAMILY 14 MEMBER A PRECURSOR-RELATED"/>
    <property type="match status" value="1"/>
</dbReference>
<evidence type="ECO:0000256" key="4">
    <source>
        <dbReference type="ARBA" id="ARBA00022729"/>
    </source>
</evidence>
<evidence type="ECO:0000313" key="13">
    <source>
        <dbReference type="Proteomes" id="UP001153269"/>
    </source>
</evidence>
<dbReference type="InterPro" id="IPR016187">
    <property type="entry name" value="CTDL_fold"/>
</dbReference>
<organism evidence="12 13">
    <name type="scientific">Pleuronectes platessa</name>
    <name type="common">European plaice</name>
    <dbReference type="NCBI Taxonomy" id="8262"/>
    <lineage>
        <taxon>Eukaryota</taxon>
        <taxon>Metazoa</taxon>
        <taxon>Chordata</taxon>
        <taxon>Craniata</taxon>
        <taxon>Vertebrata</taxon>
        <taxon>Euteleostomi</taxon>
        <taxon>Actinopterygii</taxon>
        <taxon>Neopterygii</taxon>
        <taxon>Teleostei</taxon>
        <taxon>Neoteleostei</taxon>
        <taxon>Acanthomorphata</taxon>
        <taxon>Carangaria</taxon>
        <taxon>Pleuronectiformes</taxon>
        <taxon>Pleuronectoidei</taxon>
        <taxon>Pleuronectidae</taxon>
        <taxon>Pleuronectes</taxon>
    </lineage>
</organism>
<evidence type="ECO:0000256" key="9">
    <source>
        <dbReference type="SAM" id="MobiDB-lite"/>
    </source>
</evidence>
<keyword evidence="13" id="KW-1185">Reference proteome</keyword>
<dbReference type="PANTHER" id="PTHR14789">
    <property type="entry name" value="CHONDROLECTIN VARIANT CHODLFDELTAE"/>
    <property type="match status" value="1"/>
</dbReference>
<evidence type="ECO:0000256" key="5">
    <source>
        <dbReference type="ARBA" id="ARBA00022734"/>
    </source>
</evidence>
<dbReference type="GO" id="GO:0016020">
    <property type="term" value="C:membrane"/>
    <property type="evidence" value="ECO:0007669"/>
    <property type="project" value="UniProtKB-SubCell"/>
</dbReference>
<evidence type="ECO:0000256" key="3">
    <source>
        <dbReference type="ARBA" id="ARBA00022692"/>
    </source>
</evidence>
<sequence length="440" mass="48516">MTDHVTVKKKLYTRSIRTSWTENLPPCGKMAFWFSSCWIYIWILVQSTELSADSASAPLYTIHRAQVSFEQARQACSPGGLTSLATQQEVTSVLGLISELLLPQSEFTFWVGLKKAKNQCVVPGSRLRGFSWTEDEGADSPVIPWAKEPQDTCTTVRCVVLQGKHDGLAVTSWGLSPVTCRESSVHPFICKLRDGQTRLMPEDGTSTIKPSSPEPVTHEVKPTEQEPPETESKPPMREPGTDLNFETEPDPGPDSGSVVVSNLCPRPVIPRARSLRLDNNNTRIRVECWSGDNLDLYCWGPPDVWRLLDDSPANLTVLCQPCRAGFQKDASGNCVDLDECPGAPCRHTCLNTEGSYMCVCLDQDGRHHDEGSPACTHTVTLDDRGSVWGILVPVLAAVAVLVVLVVLVVVTVKCCLKRNARKRALKESEKMVMKNEDNQA</sequence>
<dbReference type="Gene3D" id="2.10.25.10">
    <property type="entry name" value="Laminin"/>
    <property type="match status" value="1"/>
</dbReference>
<dbReference type="InterPro" id="IPR001304">
    <property type="entry name" value="C-type_lectin-like"/>
</dbReference>
<dbReference type="Proteomes" id="UP001153269">
    <property type="component" value="Unassembled WGS sequence"/>
</dbReference>
<evidence type="ECO:0000256" key="8">
    <source>
        <dbReference type="ARBA" id="ARBA00023157"/>
    </source>
</evidence>
<evidence type="ECO:0000256" key="7">
    <source>
        <dbReference type="ARBA" id="ARBA00023136"/>
    </source>
</evidence>
<dbReference type="InterPro" id="IPR000152">
    <property type="entry name" value="EGF-type_Asp/Asn_hydroxyl_site"/>
</dbReference>
<reference evidence="12" key="1">
    <citation type="submission" date="2020-03" db="EMBL/GenBank/DDBJ databases">
        <authorList>
            <person name="Weist P."/>
        </authorList>
    </citation>
    <scope>NUCLEOTIDE SEQUENCE</scope>
</reference>
<dbReference type="AlphaFoldDB" id="A0A9N7Z7H8"/>
<dbReference type="PROSITE" id="PS50041">
    <property type="entry name" value="C_TYPE_LECTIN_2"/>
    <property type="match status" value="1"/>
</dbReference>
<accession>A0A9N7Z7H8</accession>
<keyword evidence="4" id="KW-0732">Signal</keyword>
<dbReference type="GO" id="GO:0005509">
    <property type="term" value="F:calcium ion binding"/>
    <property type="evidence" value="ECO:0007669"/>
    <property type="project" value="InterPro"/>
</dbReference>
<keyword evidence="3 10" id="KW-0812">Transmembrane</keyword>
<evidence type="ECO:0000256" key="10">
    <source>
        <dbReference type="SAM" id="Phobius"/>
    </source>
</evidence>
<dbReference type="CDD" id="cd00054">
    <property type="entry name" value="EGF_CA"/>
    <property type="match status" value="1"/>
</dbReference>
<dbReference type="InterPro" id="IPR051505">
    <property type="entry name" value="C-type_lectin_domain"/>
</dbReference>
<dbReference type="SMART" id="SM00179">
    <property type="entry name" value="EGF_CA"/>
    <property type="match status" value="1"/>
</dbReference>
<feature type="region of interest" description="Disordered" evidence="9">
    <location>
        <begin position="196"/>
        <end position="259"/>
    </location>
</feature>
<dbReference type="EMBL" id="CADEAL010004382">
    <property type="protein sequence ID" value="CAB1458308.1"/>
    <property type="molecule type" value="Genomic_DNA"/>
</dbReference>
<dbReference type="GO" id="GO:0032502">
    <property type="term" value="P:developmental process"/>
    <property type="evidence" value="ECO:0007669"/>
    <property type="project" value="UniProtKB-ARBA"/>
</dbReference>
<dbReference type="GO" id="GO:0030246">
    <property type="term" value="F:carbohydrate binding"/>
    <property type="evidence" value="ECO:0007669"/>
    <property type="project" value="UniProtKB-KW"/>
</dbReference>
<proteinExistence type="predicted"/>
<feature type="compositionally biased region" description="Basic and acidic residues" evidence="9">
    <location>
        <begin position="216"/>
        <end position="240"/>
    </location>
</feature>
<evidence type="ECO:0000256" key="2">
    <source>
        <dbReference type="ARBA" id="ARBA00022553"/>
    </source>
</evidence>
<feature type="domain" description="C-type lectin" evidence="11">
    <location>
        <begin position="60"/>
        <end position="173"/>
    </location>
</feature>